<sequence length="237" mass="27284">MSILCFLPPYFESIYILLALSSTVSNWVSVPPKNSGRCYSKNDNKSAQESVAMDKVHPAIPASRSRWLKGSYYFFNLLLPLSETRRIATVSARPWRTLIHRIQGRCQKKSTVKPVTTSLSWQEAVNASGLTPSQLDKQYRTSKQRWCWVLFTPVVLIGILMAMLLLNATPLPLMVWLKASLFSVLLLSVSAWGFTRALCCEYRRWQLREKRVSPVERGEFRYFLEETAWIKNTLKSK</sequence>
<dbReference type="EMBL" id="BLXO01000008">
    <property type="protein sequence ID" value="GFN47226.1"/>
    <property type="molecule type" value="Genomic_DNA"/>
</dbReference>
<organism evidence="2 3">
    <name type="scientific">Candidatus Regiella insecticola</name>
    <dbReference type="NCBI Taxonomy" id="138073"/>
    <lineage>
        <taxon>Bacteria</taxon>
        <taxon>Pseudomonadati</taxon>
        <taxon>Pseudomonadota</taxon>
        <taxon>Gammaproteobacteria</taxon>
        <taxon>Enterobacterales</taxon>
        <taxon>Enterobacteriaceae</taxon>
        <taxon>aphid secondary symbionts</taxon>
        <taxon>Candidatus Regiella</taxon>
    </lineage>
</organism>
<reference evidence="2 3" key="1">
    <citation type="submission" date="2020-06" db="EMBL/GenBank/DDBJ databases">
        <title>The genome sequence of Candidatus Regiella insecticola strain Tut.</title>
        <authorList>
            <person name="Nikoh N."/>
            <person name="Tsuchida T."/>
            <person name="Koga R."/>
            <person name="Oshima K."/>
            <person name="Hattori M."/>
            <person name="Fukatsu T."/>
        </authorList>
    </citation>
    <scope>NUCLEOTIDE SEQUENCE [LARGE SCALE GENOMIC DNA]</scope>
    <source>
        <strain evidence="2 3">Tut</strain>
    </source>
</reference>
<dbReference type="AlphaFoldDB" id="A0A6L2ZR31"/>
<evidence type="ECO:0000256" key="1">
    <source>
        <dbReference type="SAM" id="Phobius"/>
    </source>
</evidence>
<protein>
    <submittedName>
        <fullName evidence="2">Conjugal transfer protein TraX</fullName>
    </submittedName>
</protein>
<accession>A0A6L2ZR31</accession>
<name>A0A6L2ZR31_9ENTR</name>
<proteinExistence type="predicted"/>
<evidence type="ECO:0000313" key="3">
    <source>
        <dbReference type="Proteomes" id="UP000504714"/>
    </source>
</evidence>
<dbReference type="NCBIfam" id="NF033887">
    <property type="entry name" value="conj_TraX"/>
    <property type="match status" value="1"/>
</dbReference>
<dbReference type="Proteomes" id="UP000504714">
    <property type="component" value="Unassembled WGS sequence"/>
</dbReference>
<comment type="caution">
    <text evidence="2">The sequence shown here is derived from an EMBL/GenBank/DDBJ whole genome shotgun (WGS) entry which is preliminary data.</text>
</comment>
<gene>
    <name evidence="2" type="primary">traX</name>
    <name evidence="2" type="ORF">RINTU1_31910</name>
</gene>
<keyword evidence="1" id="KW-1133">Transmembrane helix</keyword>
<evidence type="ECO:0000313" key="2">
    <source>
        <dbReference type="EMBL" id="GFN47226.1"/>
    </source>
</evidence>
<feature type="transmembrane region" description="Helical" evidence="1">
    <location>
        <begin position="146"/>
        <end position="167"/>
    </location>
</feature>
<feature type="transmembrane region" description="Helical" evidence="1">
    <location>
        <begin position="173"/>
        <end position="194"/>
    </location>
</feature>
<dbReference type="InterPro" id="IPR049599">
    <property type="entry name" value="TraX-like"/>
</dbReference>
<keyword evidence="1" id="KW-0812">Transmembrane</keyword>
<keyword evidence="1" id="KW-0472">Membrane</keyword>